<evidence type="ECO:0000313" key="2">
    <source>
        <dbReference type="EMBL" id="KAB7850166.1"/>
    </source>
</evidence>
<accession>A0A5N5WCU8</accession>
<comment type="caution">
    <text evidence="2">The sequence shown here is derived from an EMBL/GenBank/DDBJ whole genome shotgun (WGS) entry which is preliminary data.</text>
</comment>
<keyword evidence="3" id="KW-1185">Reference proteome</keyword>
<feature type="region of interest" description="Disordered" evidence="1">
    <location>
        <begin position="60"/>
        <end position="88"/>
    </location>
</feature>
<evidence type="ECO:0000256" key="1">
    <source>
        <dbReference type="SAM" id="MobiDB-lite"/>
    </source>
</evidence>
<gene>
    <name evidence="2" type="ORF">FRZ00_06095</name>
</gene>
<dbReference type="Proteomes" id="UP000327000">
    <property type="component" value="Unassembled WGS sequence"/>
</dbReference>
<dbReference type="EMBL" id="VOKX01000009">
    <property type="protein sequence ID" value="KAB7850166.1"/>
    <property type="molecule type" value="Genomic_DNA"/>
</dbReference>
<dbReference type="RefSeq" id="WP_152262705.1">
    <property type="nucleotide sequence ID" value="NZ_VOKX01000009.1"/>
</dbReference>
<reference evidence="2 3" key="1">
    <citation type="journal article" date="2019" name="Microb. Cell Fact.">
        <title>Exploring novel herbicidin analogues by transcriptional regulator overexpression and MS/MS molecular networking.</title>
        <authorList>
            <person name="Shi Y."/>
            <person name="Gu R."/>
            <person name="Li Y."/>
            <person name="Wang X."/>
            <person name="Ren W."/>
            <person name="Li X."/>
            <person name="Wang L."/>
            <person name="Xie Y."/>
            <person name="Hong B."/>
        </authorList>
    </citation>
    <scope>NUCLEOTIDE SEQUENCE [LARGE SCALE GENOMIC DNA]</scope>
    <source>
        <strain evidence="2 3">US-43</strain>
    </source>
</reference>
<dbReference type="AlphaFoldDB" id="A0A5N5WCU8"/>
<dbReference type="OrthoDB" id="4310996at2"/>
<proteinExistence type="predicted"/>
<organism evidence="2 3">
    <name type="scientific">Streptomyces mobaraensis</name>
    <name type="common">Streptoverticillium mobaraense</name>
    <dbReference type="NCBI Taxonomy" id="35621"/>
    <lineage>
        <taxon>Bacteria</taxon>
        <taxon>Bacillati</taxon>
        <taxon>Actinomycetota</taxon>
        <taxon>Actinomycetes</taxon>
        <taxon>Kitasatosporales</taxon>
        <taxon>Streptomycetaceae</taxon>
        <taxon>Streptomyces</taxon>
    </lineage>
</organism>
<sequence>MTHTIQAGDIYTACHPLDEGRRIRITEYVAGANRADVVDADTGLRPRSILVKDLHQSAVTATGRPRRTGYVRTPFLPTRPDSEPRTEAAPAVVLPAADKVLRIVATWYRDVNDGCGYDADDLARELEKAGYPLPDIPEEDGA</sequence>
<evidence type="ECO:0000313" key="3">
    <source>
        <dbReference type="Proteomes" id="UP000327000"/>
    </source>
</evidence>
<name>A0A5N5WCU8_STRMB</name>
<protein>
    <submittedName>
        <fullName evidence="2">Uncharacterized protein</fullName>
    </submittedName>
</protein>